<dbReference type="RefSeq" id="WP_094924983.1">
    <property type="nucleotide sequence ID" value="NZ_NPIA01000005.1"/>
</dbReference>
<proteinExistence type="predicted"/>
<accession>A0A263BSH8</accession>
<dbReference type="EMBL" id="NPIA01000005">
    <property type="protein sequence ID" value="OZM56673.1"/>
    <property type="molecule type" value="Genomic_DNA"/>
</dbReference>
<keyword evidence="2" id="KW-1185">Reference proteome</keyword>
<name>A0A263BSH8_9BACI</name>
<reference evidence="2" key="1">
    <citation type="submission" date="2017-08" db="EMBL/GenBank/DDBJ databases">
        <authorList>
            <person name="Huang Z."/>
        </authorList>
    </citation>
    <scope>NUCLEOTIDE SEQUENCE [LARGE SCALE GENOMIC DNA]</scope>
    <source>
        <strain evidence="2">SA5d-4</strain>
    </source>
</reference>
<sequence length="359" mass="41057">MKHPLEKIDNALINSGFQPLKDGSEVSYLGEGAWHDAYLLTLRSNEKFVLRFPKVISVYGDKVEFCEKTVHAEYGGTKKYYELANKVRSGVCPEFFTYHAEENNTYTLETYKGSTVDLSSLTNEDAFDLGFQTGELFRGMHELDHGLQGFGYLSWNGSEIEGQLKTDVSTSMEEENDELISDYEALCNWDKRFKENGLQEKHLECLKERTIDARTVAFTNQDCSPENLLFNSGKLAVIDPLPILYDGNSLAGNVMNCYEAIFPTFYNTKRYEKHRFHQYNIELNQVADGFLEGYSGGSIDIKRAVRKEQFLKLANLCFDHYQLISGELSKSMEIRFGTKDEMVERLPALIKMLKNIDIS</sequence>
<evidence type="ECO:0000313" key="2">
    <source>
        <dbReference type="Proteomes" id="UP000217083"/>
    </source>
</evidence>
<evidence type="ECO:0008006" key="3">
    <source>
        <dbReference type="Google" id="ProtNLM"/>
    </source>
</evidence>
<dbReference type="SUPFAM" id="SSF56112">
    <property type="entry name" value="Protein kinase-like (PK-like)"/>
    <property type="match status" value="1"/>
</dbReference>
<dbReference type="InterPro" id="IPR011009">
    <property type="entry name" value="Kinase-like_dom_sf"/>
</dbReference>
<comment type="caution">
    <text evidence="1">The sequence shown here is derived from an EMBL/GenBank/DDBJ whole genome shotgun (WGS) entry which is preliminary data.</text>
</comment>
<protein>
    <recommendedName>
        <fullName evidence="3">Aminoglycoside phosphotransferase domain-containing protein</fullName>
    </recommendedName>
</protein>
<dbReference type="Proteomes" id="UP000217083">
    <property type="component" value="Unassembled WGS sequence"/>
</dbReference>
<evidence type="ECO:0000313" key="1">
    <source>
        <dbReference type="EMBL" id="OZM56673.1"/>
    </source>
</evidence>
<dbReference type="AlphaFoldDB" id="A0A263BSH8"/>
<reference evidence="1 2" key="2">
    <citation type="submission" date="2017-09" db="EMBL/GenBank/DDBJ databases">
        <title>Bacillus patelloidae sp. nov., isolated from the intestinal tract of a marine limpet.</title>
        <authorList>
            <person name="Liu R."/>
            <person name="Dong C."/>
            <person name="Shao Z."/>
        </authorList>
    </citation>
    <scope>NUCLEOTIDE SEQUENCE [LARGE SCALE GENOMIC DNA]</scope>
    <source>
        <strain evidence="1 2">SA5d-4</strain>
    </source>
</reference>
<gene>
    <name evidence="1" type="ORF">CIB95_10635</name>
</gene>
<organism evidence="1 2">
    <name type="scientific">Lottiidibacillus patelloidae</name>
    <dbReference type="NCBI Taxonomy" id="2670334"/>
    <lineage>
        <taxon>Bacteria</taxon>
        <taxon>Bacillati</taxon>
        <taxon>Bacillota</taxon>
        <taxon>Bacilli</taxon>
        <taxon>Bacillales</taxon>
        <taxon>Bacillaceae</taxon>
        <taxon>Lottiidibacillus</taxon>
    </lineage>
</organism>